<dbReference type="EMBL" id="LR134405">
    <property type="protein sequence ID" value="VEH66321.1"/>
    <property type="molecule type" value="Genomic_DNA"/>
</dbReference>
<feature type="domain" description="Trimeric autotransporter adhesin YadA-like stalk" evidence="2">
    <location>
        <begin position="93"/>
        <end position="136"/>
    </location>
</feature>
<proteinExistence type="predicted"/>
<protein>
    <submittedName>
        <fullName evidence="3">Autotransporter adhesin</fullName>
    </submittedName>
</protein>
<accession>A0A448MMF2</accession>
<dbReference type="Proteomes" id="UP000278733">
    <property type="component" value="Chromosome"/>
</dbReference>
<evidence type="ECO:0000259" key="2">
    <source>
        <dbReference type="Pfam" id="PF05662"/>
    </source>
</evidence>
<evidence type="ECO:0000259" key="1">
    <source>
        <dbReference type="Pfam" id="PF05658"/>
    </source>
</evidence>
<dbReference type="Gene3D" id="6.20.50.100">
    <property type="match status" value="1"/>
</dbReference>
<dbReference type="Pfam" id="PF05658">
    <property type="entry name" value="YadA_head"/>
    <property type="match status" value="1"/>
</dbReference>
<dbReference type="AlphaFoldDB" id="A0A448MMF2"/>
<dbReference type="Pfam" id="PF05662">
    <property type="entry name" value="YadA_stalk"/>
    <property type="match status" value="1"/>
</dbReference>
<dbReference type="InterPro" id="IPR008635">
    <property type="entry name" value="Coiled_stalk_dom"/>
</dbReference>
<dbReference type="KEGG" id="rpne:NCTC8284_01483"/>
<gene>
    <name evidence="3" type="primary">hsf2_14</name>
    <name evidence="3" type="ORF">NCTC8284_01483</name>
</gene>
<dbReference type="InterPro" id="IPR011049">
    <property type="entry name" value="Serralysin-like_metalloprot_C"/>
</dbReference>
<feature type="domain" description="Trimeric autotransporter adhesin YadA-like head" evidence="1">
    <location>
        <begin position="9"/>
        <end position="34"/>
    </location>
</feature>
<dbReference type="InterPro" id="IPR008640">
    <property type="entry name" value="Adhesin_Head_dom"/>
</dbReference>
<dbReference type="Gene3D" id="2.150.10.10">
    <property type="entry name" value="Serralysin-like metalloprotease, C-terminal"/>
    <property type="match status" value="1"/>
</dbReference>
<reference evidence="3 4" key="1">
    <citation type="submission" date="2018-12" db="EMBL/GenBank/DDBJ databases">
        <authorList>
            <consortium name="Pathogen Informatics"/>
        </authorList>
    </citation>
    <scope>NUCLEOTIDE SEQUENCE [LARGE SCALE GENOMIC DNA]</scope>
    <source>
        <strain evidence="3 4">NCTC8284</strain>
    </source>
</reference>
<organism evidence="3 4">
    <name type="scientific">Rodentibacter pneumotropicus</name>
    <dbReference type="NCBI Taxonomy" id="758"/>
    <lineage>
        <taxon>Bacteria</taxon>
        <taxon>Pseudomonadati</taxon>
        <taxon>Pseudomonadota</taxon>
        <taxon>Gammaproteobacteria</taxon>
        <taxon>Pasteurellales</taxon>
        <taxon>Pasteurellaceae</taxon>
        <taxon>Rodentibacter</taxon>
    </lineage>
</organism>
<name>A0A448MMF2_9PAST</name>
<evidence type="ECO:0000313" key="4">
    <source>
        <dbReference type="Proteomes" id="UP000278733"/>
    </source>
</evidence>
<dbReference type="SUPFAM" id="SSF101967">
    <property type="entry name" value="Adhesin YadA, collagen-binding domain"/>
    <property type="match status" value="1"/>
</dbReference>
<evidence type="ECO:0000313" key="3">
    <source>
        <dbReference type="EMBL" id="VEH66321.1"/>
    </source>
</evidence>
<sequence>MGEMTGTGASAKDSIAIGRNTNVTGANTIAIGANISAGTSGSVILGDNSTTTGSHATETVASKTIGGHTYNFSGSVQDAGRFVSVGGKGKERQIKNVAAGHIEANSTDAINGSQLYAVASRIEQGWKITTDKTGSGEVSSNKEQKIAMGDTVKVIAGNNINITQIMLV</sequence>
<dbReference type="GO" id="GO:0019867">
    <property type="term" value="C:outer membrane"/>
    <property type="evidence" value="ECO:0007669"/>
    <property type="project" value="InterPro"/>
</dbReference>